<accession>A0ABP7QIR2</accession>
<dbReference type="Pfam" id="PF21848">
    <property type="entry name" value="DUF6907"/>
    <property type="match status" value="1"/>
</dbReference>
<name>A0ABP7QIR2_9ACTN</name>
<dbReference type="RefSeq" id="WP_345593331.1">
    <property type="nucleotide sequence ID" value="NZ_BAABCQ010000062.1"/>
</dbReference>
<evidence type="ECO:0000313" key="3">
    <source>
        <dbReference type="Proteomes" id="UP001500034"/>
    </source>
</evidence>
<gene>
    <name evidence="2" type="ORF">GCM10022384_35000</name>
</gene>
<organism evidence="2 3">
    <name type="scientific">Streptomyces marokkonensis</name>
    <dbReference type="NCBI Taxonomy" id="324855"/>
    <lineage>
        <taxon>Bacteria</taxon>
        <taxon>Bacillati</taxon>
        <taxon>Actinomycetota</taxon>
        <taxon>Actinomycetes</taxon>
        <taxon>Kitasatosporales</taxon>
        <taxon>Streptomycetaceae</taxon>
        <taxon>Streptomyces</taxon>
    </lineage>
</organism>
<sequence>MKDTPTATSGDGHEGHTSHPLGSAGQAARLHPVPAAPSDSEPAVGGSPVQRTFTFTSTVTGEKVTVTCMPGCMVDHKADSDTPTHPHDIYCDIPGTADELPLYGPLCTTRGPEDFRFLSWQIQSHPFSARPAERLPFVAIEVFDDHYIEYLEPDTLQVIIGRLQKRVDSLREAHAQLVNVRTEYVNLPGVAA</sequence>
<evidence type="ECO:0000313" key="2">
    <source>
        <dbReference type="EMBL" id="GAA3983261.1"/>
    </source>
</evidence>
<dbReference type="Proteomes" id="UP001500034">
    <property type="component" value="Unassembled WGS sequence"/>
</dbReference>
<feature type="region of interest" description="Disordered" evidence="1">
    <location>
        <begin position="1"/>
        <end position="49"/>
    </location>
</feature>
<proteinExistence type="predicted"/>
<comment type="caution">
    <text evidence="2">The sequence shown here is derived from an EMBL/GenBank/DDBJ whole genome shotgun (WGS) entry which is preliminary data.</text>
</comment>
<keyword evidence="3" id="KW-1185">Reference proteome</keyword>
<dbReference type="EMBL" id="BAABCQ010000062">
    <property type="protein sequence ID" value="GAA3983261.1"/>
    <property type="molecule type" value="Genomic_DNA"/>
</dbReference>
<evidence type="ECO:0000256" key="1">
    <source>
        <dbReference type="SAM" id="MobiDB-lite"/>
    </source>
</evidence>
<dbReference type="InterPro" id="IPR054202">
    <property type="entry name" value="DUF6907"/>
</dbReference>
<reference evidence="3" key="1">
    <citation type="journal article" date="2019" name="Int. J. Syst. Evol. Microbiol.">
        <title>The Global Catalogue of Microorganisms (GCM) 10K type strain sequencing project: providing services to taxonomists for standard genome sequencing and annotation.</title>
        <authorList>
            <consortium name="The Broad Institute Genomics Platform"/>
            <consortium name="The Broad Institute Genome Sequencing Center for Infectious Disease"/>
            <person name="Wu L."/>
            <person name="Ma J."/>
        </authorList>
    </citation>
    <scope>NUCLEOTIDE SEQUENCE [LARGE SCALE GENOMIC DNA]</scope>
    <source>
        <strain evidence="3">JCM 17027</strain>
    </source>
</reference>
<protein>
    <submittedName>
        <fullName evidence="2">Uncharacterized protein</fullName>
    </submittedName>
</protein>